<dbReference type="PRINTS" id="PR00480">
    <property type="entry name" value="ASTACIN"/>
</dbReference>
<keyword evidence="2 8" id="KW-0645">Protease</keyword>
<dbReference type="GO" id="GO:0004222">
    <property type="term" value="F:metalloendopeptidase activity"/>
    <property type="evidence" value="ECO:0007669"/>
    <property type="project" value="UniProtKB-UniRule"/>
</dbReference>
<feature type="binding site" evidence="8">
    <location>
        <position position="206"/>
    </location>
    <ligand>
        <name>Zn(2+)</name>
        <dbReference type="ChEBI" id="CHEBI:29105"/>
        <note>catalytic</note>
    </ligand>
</feature>
<evidence type="ECO:0000256" key="9">
    <source>
        <dbReference type="RuleBase" id="RU361183"/>
    </source>
</evidence>
<dbReference type="Gene3D" id="1.10.10.1940">
    <property type="match status" value="1"/>
</dbReference>
<dbReference type="EMBL" id="CAHIKZ030003900">
    <property type="protein sequence ID" value="CAE1305214.1"/>
    <property type="molecule type" value="Genomic_DNA"/>
</dbReference>
<evidence type="ECO:0000256" key="5">
    <source>
        <dbReference type="ARBA" id="ARBA00022833"/>
    </source>
</evidence>
<feature type="domain" description="Peptidase M12A" evidence="11">
    <location>
        <begin position="109"/>
        <end position="309"/>
    </location>
</feature>
<name>A0A812DMC1_ACAPH</name>
<feature type="chain" id="PRO_5033106934" description="Metalloendopeptidase" evidence="9">
    <location>
        <begin position="25"/>
        <end position="757"/>
    </location>
</feature>
<feature type="domain" description="ShKT" evidence="10">
    <location>
        <begin position="625"/>
        <end position="662"/>
    </location>
</feature>
<dbReference type="EC" id="3.4.24.-" evidence="9"/>
<comment type="function">
    <text evidence="1">Metalloprotease.</text>
</comment>
<dbReference type="SUPFAM" id="SSF55486">
    <property type="entry name" value="Metalloproteases ('zincins'), catalytic domain"/>
    <property type="match status" value="1"/>
</dbReference>
<evidence type="ECO:0000256" key="4">
    <source>
        <dbReference type="ARBA" id="ARBA00022801"/>
    </source>
</evidence>
<reference evidence="12" key="1">
    <citation type="submission" date="2021-01" db="EMBL/GenBank/DDBJ databases">
        <authorList>
            <person name="Li R."/>
            <person name="Bekaert M."/>
        </authorList>
    </citation>
    <scope>NUCLEOTIDE SEQUENCE</scope>
    <source>
        <strain evidence="12">Farmed</strain>
    </source>
</reference>
<sequence>MLRLSALQQIGLVQVLFLIASCFAVPLPPGLGKNYIIGPKGFGSSDPYTNKTIDQLITGALGGIGQAANKLVSPDGKVLAELDMMLSSEQFNYLYEMPEMPDNIRKKRKAVRNVKFRWPKAQIPYEVAPYDFSTKDIYTMGRSFTEWERYTCLKFNKATRANYDRVRFQNGAGCNSALGMVGGTQELNLDANGCRYKGLYLHEIGHAVGLVHEHQLPDRDNYIRIIYPNVQPNMRIWFNKYKRDEVNSMSVPYELSSVMHYGITAFSYNGKAQTIKAIDSSREDEIGQVWRKELSFTDVKIVNLMYNCSARCEKKITCLNGGFLDENCKCICPDGSHDCQEGVIKASNCNNTHDSWDCYIWARQGECERNPTFMNKFCKKACGLCGEKEELKMAKSDDVFHNYMWQWLGALTNLTPKEWRLAGDCHDLYDTNKCYDWAQNGDCITNTNWMNRHCRKSCQMCTGTPPGTSCENVYTNSEKCDQWAREGECRINADWMLPNCPKSCRTCNGNSTVTKPTPVPKCIDTYEIPENCKVWAQTNQCDKNPEFMLIYCRKSCNKCETGTCVNLYEDASCKRWAEDGNCDRNKEYMRENCRKACKLCTQEEIDRTDYPVTEPTTSPTTTGECRDKHPDLYECQQWQKNGHCNFNPDWMGKNCRKTCGLCTDEGRTVEPTTEPPSTECVDDDKSCAVWAQNGDMCTTNSGYMLIYCKKSCNNCNGCKDTSSLCPVWANGKQCERNAGYMLRYCQKSCNTCQKKRN</sequence>
<accession>A0A812DMC1</accession>
<dbReference type="InterPro" id="IPR024079">
    <property type="entry name" value="MetalloPept_cat_dom_sf"/>
</dbReference>
<dbReference type="GO" id="GO:0006508">
    <property type="term" value="P:proteolysis"/>
    <property type="evidence" value="ECO:0007669"/>
    <property type="project" value="UniProtKB-KW"/>
</dbReference>
<comment type="caution">
    <text evidence="7">Lacks conserved residue(s) required for the propagation of feature annotation.</text>
</comment>
<dbReference type="PANTHER" id="PTHR10127">
    <property type="entry name" value="DISCOIDIN, CUB, EGF, LAMININ , AND ZINC METALLOPROTEASE DOMAIN CONTAINING"/>
    <property type="match status" value="1"/>
</dbReference>
<dbReference type="Pfam" id="PF01400">
    <property type="entry name" value="Astacin"/>
    <property type="match status" value="1"/>
</dbReference>
<keyword evidence="3 8" id="KW-0479">Metal-binding</keyword>
<feature type="domain" description="ShKT" evidence="10">
    <location>
        <begin position="522"/>
        <end position="559"/>
    </location>
</feature>
<feature type="domain" description="ShKT" evidence="10">
    <location>
        <begin position="718"/>
        <end position="752"/>
    </location>
</feature>
<dbReference type="InterPro" id="IPR001506">
    <property type="entry name" value="Peptidase_M12A"/>
</dbReference>
<gene>
    <name evidence="12" type="ORF">SPHA_57709</name>
</gene>
<evidence type="ECO:0000256" key="8">
    <source>
        <dbReference type="PROSITE-ProRule" id="PRU01211"/>
    </source>
</evidence>
<dbReference type="SMART" id="SM00235">
    <property type="entry name" value="ZnMc"/>
    <property type="match status" value="1"/>
</dbReference>
<feature type="domain" description="ShKT" evidence="10">
    <location>
        <begin position="425"/>
        <end position="461"/>
    </location>
</feature>
<feature type="domain" description="ShKT" evidence="10">
    <location>
        <begin position="566"/>
        <end position="600"/>
    </location>
</feature>
<keyword evidence="9" id="KW-0732">Signal</keyword>
<keyword evidence="7" id="KW-1015">Disulfide bond</keyword>
<keyword evidence="5 8" id="KW-0862">Zinc</keyword>
<dbReference type="CDD" id="cd04280">
    <property type="entry name" value="ZnMc_astacin_like"/>
    <property type="match status" value="1"/>
</dbReference>
<dbReference type="PROSITE" id="PS51257">
    <property type="entry name" value="PROKAR_LIPOPROTEIN"/>
    <property type="match status" value="1"/>
</dbReference>
<comment type="caution">
    <text evidence="12">The sequence shown here is derived from an EMBL/GenBank/DDBJ whole genome shotgun (WGS) entry which is preliminary data.</text>
</comment>
<keyword evidence="6 8" id="KW-0482">Metalloprotease</keyword>
<evidence type="ECO:0000256" key="3">
    <source>
        <dbReference type="ARBA" id="ARBA00022723"/>
    </source>
</evidence>
<dbReference type="SMART" id="SM00254">
    <property type="entry name" value="ShKT"/>
    <property type="match status" value="8"/>
</dbReference>
<feature type="domain" description="ShKT" evidence="10">
    <location>
        <begin position="470"/>
        <end position="507"/>
    </location>
</feature>
<comment type="cofactor">
    <cofactor evidence="8 9">
        <name>Zn(2+)</name>
        <dbReference type="ChEBI" id="CHEBI:29105"/>
    </cofactor>
    <text evidence="8 9">Binds 1 zinc ion per subunit.</text>
</comment>
<dbReference type="InterPro" id="IPR034035">
    <property type="entry name" value="Astacin-like_dom"/>
</dbReference>
<dbReference type="OrthoDB" id="291007at2759"/>
<dbReference type="PROSITE" id="PS51670">
    <property type="entry name" value="SHKT"/>
    <property type="match status" value="8"/>
</dbReference>
<dbReference type="Pfam" id="PF01549">
    <property type="entry name" value="ShK"/>
    <property type="match status" value="8"/>
</dbReference>
<feature type="domain" description="ShKT" evidence="10">
    <location>
        <begin position="349"/>
        <end position="385"/>
    </location>
</feature>
<evidence type="ECO:0000256" key="2">
    <source>
        <dbReference type="ARBA" id="ARBA00022670"/>
    </source>
</evidence>
<feature type="binding site" evidence="8">
    <location>
        <position position="212"/>
    </location>
    <ligand>
        <name>Zn(2+)</name>
        <dbReference type="ChEBI" id="CHEBI:29105"/>
        <note>catalytic</note>
    </ligand>
</feature>
<feature type="binding site" evidence="8">
    <location>
        <position position="202"/>
    </location>
    <ligand>
        <name>Zn(2+)</name>
        <dbReference type="ChEBI" id="CHEBI:29105"/>
        <note>catalytic</note>
    </ligand>
</feature>
<evidence type="ECO:0000259" key="11">
    <source>
        <dbReference type="PROSITE" id="PS51864"/>
    </source>
</evidence>
<proteinExistence type="predicted"/>
<dbReference type="InterPro" id="IPR006026">
    <property type="entry name" value="Peptidase_Metallo"/>
</dbReference>
<feature type="active site" evidence="8">
    <location>
        <position position="203"/>
    </location>
</feature>
<evidence type="ECO:0000256" key="1">
    <source>
        <dbReference type="ARBA" id="ARBA00002657"/>
    </source>
</evidence>
<dbReference type="Proteomes" id="UP000597762">
    <property type="component" value="Unassembled WGS sequence"/>
</dbReference>
<evidence type="ECO:0000256" key="7">
    <source>
        <dbReference type="PROSITE-ProRule" id="PRU01005"/>
    </source>
</evidence>
<evidence type="ECO:0000256" key="6">
    <source>
        <dbReference type="ARBA" id="ARBA00023049"/>
    </source>
</evidence>
<dbReference type="AlphaFoldDB" id="A0A812DMC1"/>
<organism evidence="12 13">
    <name type="scientific">Acanthosepion pharaonis</name>
    <name type="common">Pharaoh cuttlefish</name>
    <name type="synonym">Sepia pharaonis</name>
    <dbReference type="NCBI Taxonomy" id="158019"/>
    <lineage>
        <taxon>Eukaryota</taxon>
        <taxon>Metazoa</taxon>
        <taxon>Spiralia</taxon>
        <taxon>Lophotrochozoa</taxon>
        <taxon>Mollusca</taxon>
        <taxon>Cephalopoda</taxon>
        <taxon>Coleoidea</taxon>
        <taxon>Decapodiformes</taxon>
        <taxon>Sepiida</taxon>
        <taxon>Sepiina</taxon>
        <taxon>Sepiidae</taxon>
        <taxon>Acanthosepion</taxon>
    </lineage>
</organism>
<dbReference type="GO" id="GO:0008270">
    <property type="term" value="F:zinc ion binding"/>
    <property type="evidence" value="ECO:0007669"/>
    <property type="project" value="UniProtKB-UniRule"/>
</dbReference>
<feature type="signal peptide" evidence="9">
    <location>
        <begin position="1"/>
        <end position="24"/>
    </location>
</feature>
<dbReference type="Gene3D" id="3.40.390.10">
    <property type="entry name" value="Collagenase (Catalytic Domain)"/>
    <property type="match status" value="1"/>
</dbReference>
<feature type="disulfide bond" evidence="7">
    <location>
        <begin position="718"/>
        <end position="752"/>
    </location>
</feature>
<protein>
    <recommendedName>
        <fullName evidence="9">Metalloendopeptidase</fullName>
        <ecNumber evidence="9">3.4.24.-</ecNumber>
    </recommendedName>
</protein>
<keyword evidence="13" id="KW-1185">Reference proteome</keyword>
<dbReference type="PANTHER" id="PTHR10127:SF780">
    <property type="entry name" value="METALLOENDOPEPTIDASE"/>
    <property type="match status" value="1"/>
</dbReference>
<evidence type="ECO:0000313" key="13">
    <source>
        <dbReference type="Proteomes" id="UP000597762"/>
    </source>
</evidence>
<keyword evidence="4 8" id="KW-0378">Hydrolase</keyword>
<feature type="domain" description="ShKT" evidence="10">
    <location>
        <begin position="680"/>
        <end position="715"/>
    </location>
</feature>
<dbReference type="InterPro" id="IPR003582">
    <property type="entry name" value="ShKT_dom"/>
</dbReference>
<dbReference type="PROSITE" id="PS51864">
    <property type="entry name" value="ASTACIN"/>
    <property type="match status" value="1"/>
</dbReference>
<evidence type="ECO:0000259" key="10">
    <source>
        <dbReference type="PROSITE" id="PS51670"/>
    </source>
</evidence>
<evidence type="ECO:0000313" key="12">
    <source>
        <dbReference type="EMBL" id="CAE1305214.1"/>
    </source>
</evidence>